<evidence type="ECO:0000313" key="6">
    <source>
        <dbReference type="Proteomes" id="UP000283895"/>
    </source>
</evidence>
<comment type="similarity">
    <text evidence="1">Belongs to the glycosyltransferase 15 family.</text>
</comment>
<evidence type="ECO:0000256" key="4">
    <source>
        <dbReference type="PIRSR" id="PIRSR018153-1"/>
    </source>
</evidence>
<dbReference type="OrthoDB" id="439943at2759"/>
<organism evidence="5 6">
    <name type="scientific">Cytospora schulzeri</name>
    <dbReference type="NCBI Taxonomy" id="448051"/>
    <lineage>
        <taxon>Eukaryota</taxon>
        <taxon>Fungi</taxon>
        <taxon>Dikarya</taxon>
        <taxon>Ascomycota</taxon>
        <taxon>Pezizomycotina</taxon>
        <taxon>Sordariomycetes</taxon>
        <taxon>Sordariomycetidae</taxon>
        <taxon>Diaporthales</taxon>
        <taxon>Cytosporaceae</taxon>
        <taxon>Cytospora</taxon>
    </lineage>
</organism>
<gene>
    <name evidence="5" type="ORF">VMCG_07574</name>
</gene>
<keyword evidence="3" id="KW-0808">Transferase</keyword>
<reference evidence="5 6" key="1">
    <citation type="submission" date="2015-09" db="EMBL/GenBank/DDBJ databases">
        <title>Host preference determinants of Valsa canker pathogens revealed by comparative genomics.</title>
        <authorList>
            <person name="Yin Z."/>
            <person name="Huang L."/>
        </authorList>
    </citation>
    <scope>NUCLEOTIDE SEQUENCE [LARGE SCALE GENOMIC DNA]</scope>
    <source>
        <strain evidence="5 6">03-1</strain>
    </source>
</reference>
<dbReference type="GO" id="GO:0000032">
    <property type="term" value="P:cell wall mannoprotein biosynthetic process"/>
    <property type="evidence" value="ECO:0007669"/>
    <property type="project" value="TreeGrafter"/>
</dbReference>
<dbReference type="EMBL" id="LKEA01000035">
    <property type="protein sequence ID" value="ROV95693.1"/>
    <property type="molecule type" value="Genomic_DNA"/>
</dbReference>
<evidence type="ECO:0000256" key="2">
    <source>
        <dbReference type="ARBA" id="ARBA00022676"/>
    </source>
</evidence>
<name>A0A423VX94_9PEZI</name>
<proteinExistence type="inferred from homology"/>
<dbReference type="GO" id="GO:0016020">
    <property type="term" value="C:membrane"/>
    <property type="evidence" value="ECO:0007669"/>
    <property type="project" value="InterPro"/>
</dbReference>
<dbReference type="SUPFAM" id="SSF53448">
    <property type="entry name" value="Nucleotide-diphospho-sugar transferases"/>
    <property type="match status" value="1"/>
</dbReference>
<dbReference type="PANTHER" id="PTHR31121:SF2">
    <property type="entry name" value="MANNOSYLTRANSFERASE KTR5-RELATED"/>
    <property type="match status" value="1"/>
</dbReference>
<dbReference type="GO" id="GO:0000026">
    <property type="term" value="F:alpha-1,2-mannosyltransferase activity"/>
    <property type="evidence" value="ECO:0007669"/>
    <property type="project" value="TreeGrafter"/>
</dbReference>
<dbReference type="Gene3D" id="3.90.550.10">
    <property type="entry name" value="Spore Coat Polysaccharide Biosynthesis Protein SpsA, Chain A"/>
    <property type="match status" value="1"/>
</dbReference>
<protein>
    <recommendedName>
        <fullName evidence="7">Glycolipid 2-alpha-mannosyltransferase</fullName>
    </recommendedName>
</protein>
<sequence length="397" mass="46191">MLRRLFQLGRRELRPVPVWFVCPVAAAFLLELCLHLYDYHVPIPDHELDTPFSTSCQEPNLSSPRENAVLVMLARNAEIDQAKITIESIERAFNRWYHYPIVFLNDEPWSEEFVQQLNETSSGVATFEVVPPEQWTFPEWVDIDSARESMKEQGKEGIPHGGSESYHHMCRFFSGKFFQLEVLKEYKWYWRLEPKVDFSCSITYDPFVQMAKYNKAYGFVTALWEVGTTCPSLFRNVADWMGTEGIKPTNLWKAMVEASWMPSPFRKFMSLLPHRDRYGDAWSLCHYWSNFEIADMDFFRGQQYQALFEYLDKKGGFYHERWGDAAVHSLAVAMLLEPQQVHHFDDFGYQHGPFYHCPANSLDGQLPESDLLGKATLPEGNPEIEGGIGCRCRCDRI</sequence>
<dbReference type="Proteomes" id="UP000283895">
    <property type="component" value="Unassembled WGS sequence"/>
</dbReference>
<dbReference type="GO" id="GO:0006487">
    <property type="term" value="P:protein N-linked glycosylation"/>
    <property type="evidence" value="ECO:0007669"/>
    <property type="project" value="TreeGrafter"/>
</dbReference>
<dbReference type="PIRSF" id="PIRSF018153">
    <property type="entry name" value="Glyco_trans_15"/>
    <property type="match status" value="1"/>
</dbReference>
<dbReference type="InterPro" id="IPR029044">
    <property type="entry name" value="Nucleotide-diphossugar_trans"/>
</dbReference>
<dbReference type="AlphaFoldDB" id="A0A423VX94"/>
<dbReference type="InterPro" id="IPR002685">
    <property type="entry name" value="Glyco_trans_15"/>
</dbReference>
<dbReference type="STRING" id="356882.A0A423VX94"/>
<dbReference type="PANTHER" id="PTHR31121">
    <property type="entry name" value="ALPHA-1,2 MANNOSYLTRANSFERASE KTR1"/>
    <property type="match status" value="1"/>
</dbReference>
<evidence type="ECO:0000256" key="1">
    <source>
        <dbReference type="ARBA" id="ARBA00007677"/>
    </source>
</evidence>
<keyword evidence="2" id="KW-0328">Glycosyltransferase</keyword>
<evidence type="ECO:0000313" key="5">
    <source>
        <dbReference type="EMBL" id="ROV95693.1"/>
    </source>
</evidence>
<accession>A0A423VX94</accession>
<comment type="caution">
    <text evidence="5">The sequence shown here is derived from an EMBL/GenBank/DDBJ whole genome shotgun (WGS) entry which is preliminary data.</text>
</comment>
<keyword evidence="6" id="KW-1185">Reference proteome</keyword>
<feature type="active site" description="Nucleophile" evidence="4">
    <location>
        <position position="292"/>
    </location>
</feature>
<evidence type="ECO:0000256" key="3">
    <source>
        <dbReference type="ARBA" id="ARBA00022679"/>
    </source>
</evidence>
<dbReference type="Pfam" id="PF01793">
    <property type="entry name" value="Glyco_transf_15"/>
    <property type="match status" value="1"/>
</dbReference>
<dbReference type="GO" id="GO:0005794">
    <property type="term" value="C:Golgi apparatus"/>
    <property type="evidence" value="ECO:0007669"/>
    <property type="project" value="TreeGrafter"/>
</dbReference>
<evidence type="ECO:0008006" key="7">
    <source>
        <dbReference type="Google" id="ProtNLM"/>
    </source>
</evidence>